<organism evidence="2 3">
    <name type="scientific">Okeanomitos corallinicola TIOX110</name>
    <dbReference type="NCBI Taxonomy" id="3133117"/>
    <lineage>
        <taxon>Bacteria</taxon>
        <taxon>Bacillati</taxon>
        <taxon>Cyanobacteriota</taxon>
        <taxon>Cyanophyceae</taxon>
        <taxon>Nostocales</taxon>
        <taxon>Aphanizomenonaceae</taxon>
        <taxon>Okeanomitos</taxon>
    </lineage>
</organism>
<keyword evidence="1" id="KW-0732">Signal</keyword>
<reference evidence="2 3" key="1">
    <citation type="submission" date="2024-04" db="EMBL/GenBank/DDBJ databases">
        <title>Okeanomitos corallinicola gen. &amp; sp. nov. (Nostocales, Cyanobacteria), a new toxic marine heterocyst-forming cyanobacterium from a coral reef.</title>
        <authorList>
            <person name="Li H."/>
            <person name="Li R."/>
            <person name="Kang J."/>
            <person name="Hii K.S."/>
            <person name="Mohamed H.F."/>
            <person name="Xu X."/>
            <person name="Luo Z."/>
        </authorList>
    </citation>
    <scope>NUCLEOTIDE SEQUENCE [LARGE SCALE GENOMIC DNA]</scope>
    <source>
        <strain evidence="2 3">TIOX110</strain>
    </source>
</reference>
<evidence type="ECO:0000313" key="2">
    <source>
        <dbReference type="EMBL" id="WZB87354.1"/>
    </source>
</evidence>
<proteinExistence type="predicted"/>
<sequence>MNYKAITIAAILGISTPAIVNVAMTQPVLAATYNFPTGMFADKDWRVSLSFSNNVYYYYGENRNTNSNISLSGAVASGSNDRQVYTWNNNGMKYRVSWRPSDPSFIRVQVINPSGKEILNRLLMATGD</sequence>
<feature type="chain" id="PRO_5046646029" evidence="1">
    <location>
        <begin position="21"/>
        <end position="128"/>
    </location>
</feature>
<gene>
    <name evidence="2" type="ORF">WJM97_18525</name>
</gene>
<dbReference type="RefSeq" id="WP_353930268.1">
    <property type="nucleotide sequence ID" value="NZ_CP150886.1"/>
</dbReference>
<feature type="signal peptide" evidence="1">
    <location>
        <begin position="1"/>
        <end position="20"/>
    </location>
</feature>
<accession>A0ABZ2UQR4</accession>
<name>A0ABZ2UQR4_9CYAN</name>
<protein>
    <submittedName>
        <fullName evidence="2">Uncharacterized protein</fullName>
    </submittedName>
</protein>
<dbReference type="Proteomes" id="UP001483337">
    <property type="component" value="Chromosome"/>
</dbReference>
<evidence type="ECO:0000313" key="3">
    <source>
        <dbReference type="Proteomes" id="UP001483337"/>
    </source>
</evidence>
<keyword evidence="3" id="KW-1185">Reference proteome</keyword>
<evidence type="ECO:0000256" key="1">
    <source>
        <dbReference type="SAM" id="SignalP"/>
    </source>
</evidence>
<dbReference type="EMBL" id="CP150886">
    <property type="protein sequence ID" value="WZB87354.1"/>
    <property type="molecule type" value="Genomic_DNA"/>
</dbReference>